<sequence length="38" mass="4375">MIVKIPNYERLPQDGRDEVYFDGAPFVKKSGRMSVALF</sequence>
<protein>
    <submittedName>
        <fullName evidence="2">Uncharacterized protein</fullName>
    </submittedName>
</protein>
<organism evidence="2 4">
    <name type="scientific">Chryseobacterium jejuense</name>
    <dbReference type="NCBI Taxonomy" id="445960"/>
    <lineage>
        <taxon>Bacteria</taxon>
        <taxon>Pseudomonadati</taxon>
        <taxon>Bacteroidota</taxon>
        <taxon>Flavobacteriia</taxon>
        <taxon>Flavobacteriales</taxon>
        <taxon>Weeksellaceae</taxon>
        <taxon>Chryseobacterium group</taxon>
        <taxon>Chryseobacterium</taxon>
    </lineage>
</organism>
<evidence type="ECO:0000313" key="4">
    <source>
        <dbReference type="Proteomes" id="UP000251670"/>
    </source>
</evidence>
<evidence type="ECO:0000313" key="2">
    <source>
        <dbReference type="EMBL" id="SQB42982.1"/>
    </source>
</evidence>
<evidence type="ECO:0000313" key="1">
    <source>
        <dbReference type="EMBL" id="SDJ91823.1"/>
    </source>
</evidence>
<dbReference type="Proteomes" id="UP000199426">
    <property type="component" value="Unassembled WGS sequence"/>
</dbReference>
<dbReference type="AlphaFoldDB" id="A0A2X2WHY3"/>
<gene>
    <name evidence="2" type="ORF">NCTC13492_02018</name>
    <name evidence="1" type="ORF">SAMN05421542_4668</name>
</gene>
<dbReference type="STRING" id="445960.SAMN05421542_4668"/>
<name>A0A2X2WHY3_CHRJE</name>
<dbReference type="EMBL" id="FNEG01000011">
    <property type="protein sequence ID" value="SDJ91823.1"/>
    <property type="molecule type" value="Genomic_DNA"/>
</dbReference>
<dbReference type="Proteomes" id="UP000251670">
    <property type="component" value="Unassembled WGS sequence"/>
</dbReference>
<keyword evidence="3" id="KW-1185">Reference proteome</keyword>
<reference evidence="1 3" key="1">
    <citation type="submission" date="2016-10" db="EMBL/GenBank/DDBJ databases">
        <authorList>
            <person name="Varghese N."/>
            <person name="Submissions S."/>
        </authorList>
    </citation>
    <scope>NUCLEOTIDE SEQUENCE [LARGE SCALE GENOMIC DNA]</scope>
    <source>
        <strain evidence="1 3">DSM 19299</strain>
    </source>
</reference>
<reference evidence="2 4" key="2">
    <citation type="submission" date="2018-06" db="EMBL/GenBank/DDBJ databases">
        <authorList>
            <consortium name="Pathogen Informatics"/>
            <person name="Doyle S."/>
        </authorList>
    </citation>
    <scope>NUCLEOTIDE SEQUENCE [LARGE SCALE GENOMIC DNA]</scope>
    <source>
        <strain evidence="2 4">NCTC13492</strain>
    </source>
</reference>
<accession>A0A2X2WHY3</accession>
<proteinExistence type="predicted"/>
<evidence type="ECO:0000313" key="3">
    <source>
        <dbReference type="Proteomes" id="UP000199426"/>
    </source>
</evidence>
<dbReference type="EMBL" id="UAWB01000004">
    <property type="protein sequence ID" value="SQB42982.1"/>
    <property type="molecule type" value="Genomic_DNA"/>
</dbReference>